<dbReference type="CDD" id="cd11528">
    <property type="entry name" value="NTP-PPase_MazG_Nterm"/>
    <property type="match status" value="1"/>
</dbReference>
<dbReference type="CDD" id="cd11529">
    <property type="entry name" value="NTP-PPase_MazG_Cterm"/>
    <property type="match status" value="1"/>
</dbReference>
<dbReference type="OrthoDB" id="9808939at2"/>
<dbReference type="PANTHER" id="PTHR30522">
    <property type="entry name" value="NUCLEOSIDE TRIPHOSPHATE PYROPHOSPHOHYDROLASE"/>
    <property type="match status" value="1"/>
</dbReference>
<dbReference type="HOGENOM" id="CLU_038356_0_1_6"/>
<dbReference type="EMBL" id="AAPI01000004">
    <property type="protein sequence ID" value="EAS46873.1"/>
    <property type="molecule type" value="Genomic_DNA"/>
</dbReference>
<dbReference type="STRING" id="314287.GB2207_04572"/>
<evidence type="ECO:0000256" key="1">
    <source>
        <dbReference type="ARBA" id="ARBA00052141"/>
    </source>
</evidence>
<dbReference type="GO" id="GO:0047693">
    <property type="term" value="F:ATP diphosphatase activity"/>
    <property type="evidence" value="ECO:0007669"/>
    <property type="project" value="UniProtKB-EC"/>
</dbReference>
<proteinExistence type="inferred from homology"/>
<dbReference type="FunFam" id="1.10.287.1080:FF:000001">
    <property type="entry name" value="Nucleoside triphosphate pyrophosphohydrolase"/>
    <property type="match status" value="1"/>
</dbReference>
<feature type="coiled-coil region" evidence="5">
    <location>
        <begin position="175"/>
        <end position="202"/>
    </location>
</feature>
<dbReference type="Proteomes" id="UP000005555">
    <property type="component" value="Unassembled WGS sequence"/>
</dbReference>
<gene>
    <name evidence="7" type="ORF">GB2207_04572</name>
</gene>
<dbReference type="eggNOG" id="COG3956">
    <property type="taxonomic scope" value="Bacteria"/>
</dbReference>
<dbReference type="GO" id="GO:0046052">
    <property type="term" value="P:UTP catabolic process"/>
    <property type="evidence" value="ECO:0007669"/>
    <property type="project" value="TreeGrafter"/>
</dbReference>
<dbReference type="Gene3D" id="1.10.287.1080">
    <property type="entry name" value="MazG-like"/>
    <property type="match status" value="2"/>
</dbReference>
<dbReference type="SUPFAM" id="SSF101386">
    <property type="entry name" value="all-alpha NTP pyrophosphatases"/>
    <property type="match status" value="2"/>
</dbReference>
<dbReference type="InterPro" id="IPR004518">
    <property type="entry name" value="MazG-like_dom"/>
</dbReference>
<protein>
    <recommendedName>
        <fullName evidence="4">Nucleoside triphosphate pyrophosphohydrolase</fullName>
        <ecNumber evidence="3">3.6.1.8</ecNumber>
    </recommendedName>
</protein>
<dbReference type="GO" id="GO:0046061">
    <property type="term" value="P:dATP catabolic process"/>
    <property type="evidence" value="ECO:0007669"/>
    <property type="project" value="TreeGrafter"/>
</dbReference>
<evidence type="ECO:0000313" key="7">
    <source>
        <dbReference type="EMBL" id="EAS46873.1"/>
    </source>
</evidence>
<keyword evidence="8" id="KW-1185">Reference proteome</keyword>
<feature type="domain" description="NTP pyrophosphohydrolase MazG-like" evidence="6">
    <location>
        <begin position="30"/>
        <end position="103"/>
    </location>
</feature>
<evidence type="ECO:0000256" key="3">
    <source>
        <dbReference type="ARBA" id="ARBA00066372"/>
    </source>
</evidence>
<comment type="caution">
    <text evidence="7">The sequence shown here is derived from an EMBL/GenBank/DDBJ whole genome shotgun (WGS) entry which is preliminary data.</text>
</comment>
<comment type="similarity">
    <text evidence="2">Belongs to the nucleoside triphosphate pyrophosphohydrolase family.</text>
</comment>
<feature type="domain" description="NTP pyrophosphohydrolase MazG-like" evidence="6">
    <location>
        <begin position="180"/>
        <end position="240"/>
    </location>
</feature>
<dbReference type="GO" id="GO:0046081">
    <property type="term" value="P:dUTP catabolic process"/>
    <property type="evidence" value="ECO:0007669"/>
    <property type="project" value="TreeGrafter"/>
</dbReference>
<dbReference type="GO" id="GO:0006203">
    <property type="term" value="P:dGTP catabolic process"/>
    <property type="evidence" value="ECO:0007669"/>
    <property type="project" value="TreeGrafter"/>
</dbReference>
<dbReference type="FunFam" id="1.10.287.1080:FF:000003">
    <property type="entry name" value="Nucleoside triphosphate pyrophosphohydrolase"/>
    <property type="match status" value="1"/>
</dbReference>
<dbReference type="GO" id="GO:0046047">
    <property type="term" value="P:TTP catabolic process"/>
    <property type="evidence" value="ECO:0007669"/>
    <property type="project" value="TreeGrafter"/>
</dbReference>
<accession>Q1YS22</accession>
<comment type="catalytic activity">
    <reaction evidence="1">
        <text>ATP + H2O = AMP + diphosphate + H(+)</text>
        <dbReference type="Rhea" id="RHEA:14245"/>
        <dbReference type="ChEBI" id="CHEBI:15377"/>
        <dbReference type="ChEBI" id="CHEBI:15378"/>
        <dbReference type="ChEBI" id="CHEBI:30616"/>
        <dbReference type="ChEBI" id="CHEBI:33019"/>
        <dbReference type="ChEBI" id="CHEBI:456215"/>
        <dbReference type="EC" id="3.6.1.8"/>
    </reaction>
</comment>
<evidence type="ECO:0000256" key="4">
    <source>
        <dbReference type="ARBA" id="ARBA00074799"/>
    </source>
</evidence>
<keyword evidence="5" id="KW-0175">Coiled coil</keyword>
<dbReference type="GO" id="GO:0006950">
    <property type="term" value="P:response to stress"/>
    <property type="evidence" value="ECO:0007669"/>
    <property type="project" value="UniProtKB-ARBA"/>
</dbReference>
<evidence type="ECO:0000256" key="5">
    <source>
        <dbReference type="SAM" id="Coils"/>
    </source>
</evidence>
<dbReference type="AlphaFoldDB" id="Q1YS22"/>
<dbReference type="InterPro" id="IPR048015">
    <property type="entry name" value="NTP-PPase_MazG-like_N"/>
</dbReference>
<dbReference type="InterPro" id="IPR048011">
    <property type="entry name" value="NTP-PPase_MazG-like_C"/>
</dbReference>
<evidence type="ECO:0000259" key="6">
    <source>
        <dbReference type="Pfam" id="PF03819"/>
    </source>
</evidence>
<organism evidence="7 8">
    <name type="scientific">gamma proteobacterium HTCC2207</name>
    <dbReference type="NCBI Taxonomy" id="314287"/>
    <lineage>
        <taxon>Bacteria</taxon>
        <taxon>Pseudomonadati</taxon>
        <taxon>Pseudomonadota</taxon>
        <taxon>Gammaproteobacteria</taxon>
        <taxon>Cellvibrionales</taxon>
        <taxon>Porticoccaceae</taxon>
        <taxon>SAR92 clade</taxon>
    </lineage>
</organism>
<evidence type="ECO:0000313" key="8">
    <source>
        <dbReference type="Proteomes" id="UP000005555"/>
    </source>
</evidence>
<dbReference type="NCBIfam" id="TIGR00444">
    <property type="entry name" value="mazG"/>
    <property type="match status" value="1"/>
</dbReference>
<dbReference type="NCBIfam" id="NF007113">
    <property type="entry name" value="PRK09562.1"/>
    <property type="match status" value="1"/>
</dbReference>
<dbReference type="Pfam" id="PF03819">
    <property type="entry name" value="MazG"/>
    <property type="match status" value="2"/>
</dbReference>
<reference evidence="7 8" key="1">
    <citation type="submission" date="2006-03" db="EMBL/GenBank/DDBJ databases">
        <authorList>
            <person name="Giovannoni S.J."/>
            <person name="Cho J.-C."/>
            <person name="Ferriera S."/>
            <person name="Johnson J."/>
            <person name="Kravitz S."/>
            <person name="Halpern A."/>
            <person name="Remington K."/>
            <person name="Beeson K."/>
            <person name="Tran B."/>
            <person name="Rogers Y.-H."/>
            <person name="Friedman R."/>
            <person name="Venter J.C."/>
        </authorList>
    </citation>
    <scope>NUCLEOTIDE SEQUENCE [LARGE SCALE GENOMIC DNA]</scope>
    <source>
        <strain evidence="7 8">HTCC2207</strain>
    </source>
</reference>
<dbReference type="InterPro" id="IPR011551">
    <property type="entry name" value="NTP_PyrPHydrolase_MazG"/>
</dbReference>
<dbReference type="EC" id="3.6.1.8" evidence="3"/>
<evidence type="ECO:0000256" key="2">
    <source>
        <dbReference type="ARBA" id="ARBA00061115"/>
    </source>
</evidence>
<sequence>MARQYTVDDLRYLMQRLRNPESGCPWDLKQSFSSIAKHTLEEVYEVIDAIERDDLDHLGEELGDLLFQVIFYAELGAEQKVFDFDTLVQGLVEKLVRRHPHVFPLGTLESEIEPDSRMDNAAEEARIKKVWEEIKAEERAAKGESKTLDDIPLAIPALSRAQKLQKRAATKGFDWQCLNQVVEVVREELEELEAEIAVNDRAAIEDELGDLLFSCVNLARHLEVDPERALRQANGKFQRRFQAMEQLAQRAGNDFSELSTEKMEQLWVEVKLAE</sequence>
<dbReference type="PANTHER" id="PTHR30522:SF0">
    <property type="entry name" value="NUCLEOSIDE TRIPHOSPHATE PYROPHOSPHOHYDROLASE"/>
    <property type="match status" value="1"/>
</dbReference>
<dbReference type="GO" id="GO:0046076">
    <property type="term" value="P:dTTP catabolic process"/>
    <property type="evidence" value="ECO:0007669"/>
    <property type="project" value="TreeGrafter"/>
</dbReference>
<name>Q1YS22_9GAMM</name>